<gene>
    <name evidence="2" type="ORF">C4F49_15365</name>
</gene>
<dbReference type="Proteomes" id="UP000616201">
    <property type="component" value="Unassembled WGS sequence"/>
</dbReference>
<evidence type="ECO:0000313" key="2">
    <source>
        <dbReference type="EMBL" id="MBE8715062.1"/>
    </source>
</evidence>
<feature type="domain" description="DUF4296" evidence="1">
    <location>
        <begin position="34"/>
        <end position="117"/>
    </location>
</feature>
<keyword evidence="3" id="KW-1185">Reference proteome</keyword>
<organism evidence="2 3">
    <name type="scientific">Sphingobacterium hungaricum</name>
    <dbReference type="NCBI Taxonomy" id="2082723"/>
    <lineage>
        <taxon>Bacteria</taxon>
        <taxon>Pseudomonadati</taxon>
        <taxon>Bacteroidota</taxon>
        <taxon>Sphingobacteriia</taxon>
        <taxon>Sphingobacteriales</taxon>
        <taxon>Sphingobacteriaceae</taxon>
        <taxon>Sphingobacterium</taxon>
    </lineage>
</organism>
<evidence type="ECO:0000259" key="1">
    <source>
        <dbReference type="Pfam" id="PF14129"/>
    </source>
</evidence>
<sequence>MCFLIFVQIYKMQRLLYSILLSFFVFISCTNSLPKGILSEKKMTSLLKEVQVMDAYLSTLPVDSAKKVINSYYDVIFDKYDLDSTSFATNLDYYLSHPTEAEKLYDNVLVSLREEQTQINKTDSIRNVVIQDSVNRVARLHEDMMYRRSLITNVHLDSTALTYQDVQRIVYTQIPFRLNAYGYDIQPLPQPVPAQVPLETIREQPAQPDALIERPALPAPSETRIPLQTKPVIR</sequence>
<proteinExistence type="predicted"/>
<evidence type="ECO:0000313" key="3">
    <source>
        <dbReference type="Proteomes" id="UP000616201"/>
    </source>
</evidence>
<name>A0A928YRU9_9SPHI</name>
<dbReference type="InterPro" id="IPR025381">
    <property type="entry name" value="DUF4296"/>
</dbReference>
<dbReference type="EMBL" id="PRDK01000009">
    <property type="protein sequence ID" value="MBE8715062.1"/>
    <property type="molecule type" value="Genomic_DNA"/>
</dbReference>
<dbReference type="Pfam" id="PF14129">
    <property type="entry name" value="DUF4296"/>
    <property type="match status" value="1"/>
</dbReference>
<dbReference type="AlphaFoldDB" id="A0A928YRU9"/>
<reference evidence="2" key="1">
    <citation type="submission" date="2018-02" db="EMBL/GenBank/DDBJ databases">
        <authorList>
            <person name="Vasarhelyi B.M."/>
            <person name="Deshmukh S."/>
            <person name="Balint B."/>
            <person name="Kukolya J."/>
        </authorList>
    </citation>
    <scope>NUCLEOTIDE SEQUENCE</scope>
    <source>
        <strain evidence="2">KB22</strain>
    </source>
</reference>
<protein>
    <recommendedName>
        <fullName evidence="1">DUF4296 domain-containing protein</fullName>
    </recommendedName>
</protein>
<comment type="caution">
    <text evidence="2">The sequence shown here is derived from an EMBL/GenBank/DDBJ whole genome shotgun (WGS) entry which is preliminary data.</text>
</comment>
<accession>A0A928YRU9</accession>